<dbReference type="AlphaFoldDB" id="A0A318KKV7"/>
<dbReference type="RefSeq" id="WP_110391733.1">
    <property type="nucleotide sequence ID" value="NZ_CALCOA010000280.1"/>
</dbReference>
<name>A0A318KKV7_9NEIS</name>
<dbReference type="EMBL" id="QJKI01000023">
    <property type="protein sequence ID" value="PXX75994.1"/>
    <property type="molecule type" value="Genomic_DNA"/>
</dbReference>
<organism evidence="1 2">
    <name type="scientific">Rivihabitans pingtungensis</name>
    <dbReference type="NCBI Taxonomy" id="1054498"/>
    <lineage>
        <taxon>Bacteria</taxon>
        <taxon>Pseudomonadati</taxon>
        <taxon>Pseudomonadota</taxon>
        <taxon>Betaproteobacteria</taxon>
        <taxon>Neisseriales</taxon>
        <taxon>Aquaspirillaceae</taxon>
        <taxon>Rivihabitans</taxon>
    </lineage>
</organism>
<dbReference type="OrthoDB" id="8586390at2"/>
<gene>
    <name evidence="1" type="ORF">DFR34_12326</name>
</gene>
<protein>
    <submittedName>
        <fullName evidence="1">Uncharacterized protein</fullName>
    </submittedName>
</protein>
<evidence type="ECO:0000313" key="2">
    <source>
        <dbReference type="Proteomes" id="UP000247555"/>
    </source>
</evidence>
<sequence>MSVKPAVKHELHACQQQVSLLLDSQREQRSIGMDSETLQPDALLAFFTERNLPFAYYVRSCSGIAIGEASAYEKNIATLNMYMAHLRATEKAQIDNTIATLNEYKSRNQAIGLSADTLRPDRFMSFFAVRELPFAMYVPQGERALGDPSAYERNIRVLEHSLATLQA</sequence>
<reference evidence="1 2" key="1">
    <citation type="submission" date="2018-05" db="EMBL/GenBank/DDBJ databases">
        <title>Genomic Encyclopedia of Type Strains, Phase IV (KMG-IV): sequencing the most valuable type-strain genomes for metagenomic binning, comparative biology and taxonomic classification.</title>
        <authorList>
            <person name="Goeker M."/>
        </authorList>
    </citation>
    <scope>NUCLEOTIDE SEQUENCE [LARGE SCALE GENOMIC DNA]</scope>
    <source>
        <strain evidence="1 2">DSM 29661</strain>
    </source>
</reference>
<proteinExistence type="predicted"/>
<comment type="caution">
    <text evidence="1">The sequence shown here is derived from an EMBL/GenBank/DDBJ whole genome shotgun (WGS) entry which is preliminary data.</text>
</comment>
<keyword evidence="2" id="KW-1185">Reference proteome</keyword>
<evidence type="ECO:0000313" key="1">
    <source>
        <dbReference type="EMBL" id="PXX75994.1"/>
    </source>
</evidence>
<accession>A0A318KKV7</accession>
<dbReference type="Proteomes" id="UP000247555">
    <property type="component" value="Unassembled WGS sequence"/>
</dbReference>